<dbReference type="InterPro" id="IPR042099">
    <property type="entry name" value="ANL_N_sf"/>
</dbReference>
<dbReference type="PROSITE" id="PS00455">
    <property type="entry name" value="AMP_BINDING"/>
    <property type="match status" value="2"/>
</dbReference>
<dbReference type="PANTHER" id="PTHR45527:SF10">
    <property type="entry name" value="PYOCHELIN SYNTHASE PCHF"/>
    <property type="match status" value="1"/>
</dbReference>
<dbReference type="InterPro" id="IPR023213">
    <property type="entry name" value="CAT-like_dom_sf"/>
</dbReference>
<accession>A0ABS5TTD3</accession>
<dbReference type="Gene3D" id="3.30.559.30">
    <property type="entry name" value="Nonribosomal peptide synthetase, condensation domain"/>
    <property type="match status" value="2"/>
</dbReference>
<dbReference type="PROSITE" id="PS50075">
    <property type="entry name" value="CARRIER"/>
    <property type="match status" value="3"/>
</dbReference>
<dbReference type="PANTHER" id="PTHR45527">
    <property type="entry name" value="NONRIBOSOMAL PEPTIDE SYNTHETASE"/>
    <property type="match status" value="1"/>
</dbReference>
<keyword evidence="7" id="KW-0436">Ligase</keyword>
<dbReference type="CDD" id="cd12114">
    <property type="entry name" value="A_NRPS_TlmIV_like"/>
    <property type="match status" value="1"/>
</dbReference>
<feature type="domain" description="Carrier" evidence="10">
    <location>
        <begin position="1"/>
        <end position="74"/>
    </location>
</feature>
<comment type="caution">
    <text evidence="11">The sequence shown here is derived from an EMBL/GenBank/DDBJ whole genome shotgun (WGS) entry which is preliminary data.</text>
</comment>
<dbReference type="Proteomes" id="UP001197247">
    <property type="component" value="Unassembled WGS sequence"/>
</dbReference>
<evidence type="ECO:0000256" key="5">
    <source>
        <dbReference type="ARBA" id="ARBA00022450"/>
    </source>
</evidence>
<dbReference type="InterPro" id="IPR001242">
    <property type="entry name" value="Condensation_dom"/>
</dbReference>
<dbReference type="InterPro" id="IPR010071">
    <property type="entry name" value="AA_adenyl_dom"/>
</dbReference>
<comment type="similarity">
    <text evidence="3">Belongs to the ATP-dependent AMP-binding enzyme family. MbtB subfamily.</text>
</comment>
<dbReference type="Pfam" id="PF13193">
    <property type="entry name" value="AMP-binding_C"/>
    <property type="match status" value="1"/>
</dbReference>
<evidence type="ECO:0000313" key="11">
    <source>
        <dbReference type="EMBL" id="MBT0774020.1"/>
    </source>
</evidence>
<dbReference type="InterPro" id="IPR020845">
    <property type="entry name" value="AMP-binding_CS"/>
</dbReference>
<name>A0ABS5TTD3_9ACTN</name>
<dbReference type="SUPFAM" id="SSF47336">
    <property type="entry name" value="ACP-like"/>
    <property type="match status" value="3"/>
</dbReference>
<feature type="region of interest" description="Disordered" evidence="9">
    <location>
        <begin position="516"/>
        <end position="539"/>
    </location>
</feature>
<dbReference type="RefSeq" id="WP_214160555.1">
    <property type="nucleotide sequence ID" value="NZ_JAHBAY010000022.1"/>
</dbReference>
<gene>
    <name evidence="11" type="ORF">KIH74_34060</name>
</gene>
<dbReference type="InterPro" id="IPR057737">
    <property type="entry name" value="Condensation_MtbB-like"/>
</dbReference>
<evidence type="ECO:0000256" key="3">
    <source>
        <dbReference type="ARBA" id="ARBA00007380"/>
    </source>
</evidence>
<dbReference type="EMBL" id="JAHBAY010000022">
    <property type="protein sequence ID" value="MBT0774020.1"/>
    <property type="molecule type" value="Genomic_DNA"/>
</dbReference>
<dbReference type="SMART" id="SM00823">
    <property type="entry name" value="PKS_PP"/>
    <property type="match status" value="2"/>
</dbReference>
<dbReference type="InterPro" id="IPR000873">
    <property type="entry name" value="AMP-dep_synth/lig_dom"/>
</dbReference>
<comment type="cofactor">
    <cofactor evidence="1">
        <name>pantetheine 4'-phosphate</name>
        <dbReference type="ChEBI" id="CHEBI:47942"/>
    </cofactor>
</comment>
<evidence type="ECO:0000256" key="2">
    <source>
        <dbReference type="ARBA" id="ARBA00005102"/>
    </source>
</evidence>
<evidence type="ECO:0000259" key="10">
    <source>
        <dbReference type="PROSITE" id="PS50075"/>
    </source>
</evidence>
<reference evidence="11 12" key="1">
    <citation type="submission" date="2021-05" db="EMBL/GenBank/DDBJ databases">
        <title>Kineosporia and Streptomyces sp. nov. two new marine actinobacteria isolated from Coral.</title>
        <authorList>
            <person name="Buangrab K."/>
            <person name="Sutthacheep M."/>
            <person name="Yeemin T."/>
            <person name="Harunari E."/>
            <person name="Igarashi Y."/>
            <person name="Kanchanasin P."/>
            <person name="Tanasupawat S."/>
            <person name="Phongsopitanun W."/>
        </authorList>
    </citation>
    <scope>NUCLEOTIDE SEQUENCE [LARGE SCALE GENOMIC DNA]</scope>
    <source>
        <strain evidence="11 12">J2-2</strain>
    </source>
</reference>
<evidence type="ECO:0000256" key="8">
    <source>
        <dbReference type="ARBA" id="ARBA00033440"/>
    </source>
</evidence>
<organism evidence="11 12">
    <name type="scientific">Kineosporia corallincola</name>
    <dbReference type="NCBI Taxonomy" id="2835133"/>
    <lineage>
        <taxon>Bacteria</taxon>
        <taxon>Bacillati</taxon>
        <taxon>Actinomycetota</taxon>
        <taxon>Actinomycetes</taxon>
        <taxon>Kineosporiales</taxon>
        <taxon>Kineosporiaceae</taxon>
        <taxon>Kineosporia</taxon>
    </lineage>
</organism>
<keyword evidence="5" id="KW-0596">Phosphopantetheine</keyword>
<dbReference type="Pfam" id="PF00501">
    <property type="entry name" value="AMP-binding"/>
    <property type="match status" value="2"/>
</dbReference>
<dbReference type="Gene3D" id="3.30.559.10">
    <property type="entry name" value="Chloramphenicol acetyltransferase-like domain"/>
    <property type="match status" value="2"/>
</dbReference>
<evidence type="ECO:0000313" key="12">
    <source>
        <dbReference type="Proteomes" id="UP001197247"/>
    </source>
</evidence>
<dbReference type="InterPro" id="IPR020806">
    <property type="entry name" value="PKS_PP-bd"/>
</dbReference>
<evidence type="ECO:0000256" key="7">
    <source>
        <dbReference type="ARBA" id="ARBA00022598"/>
    </source>
</evidence>
<evidence type="ECO:0000256" key="1">
    <source>
        <dbReference type="ARBA" id="ARBA00001957"/>
    </source>
</evidence>
<protein>
    <recommendedName>
        <fullName evidence="4">Phenyloxazoline synthase MbtB</fullName>
    </recommendedName>
    <alternativeName>
        <fullName evidence="8">Mycobactin synthetase protein B</fullName>
    </alternativeName>
</protein>
<dbReference type="PROSITE" id="PS00012">
    <property type="entry name" value="PHOSPHOPANTETHEINE"/>
    <property type="match status" value="2"/>
</dbReference>
<dbReference type="InterPro" id="IPR006162">
    <property type="entry name" value="Ppantetheine_attach_site"/>
</dbReference>
<dbReference type="Gene3D" id="3.40.50.12780">
    <property type="entry name" value="N-terminal domain of ligase-like"/>
    <property type="match status" value="2"/>
</dbReference>
<dbReference type="Pfam" id="PF00550">
    <property type="entry name" value="PP-binding"/>
    <property type="match status" value="3"/>
</dbReference>
<evidence type="ECO:0000256" key="6">
    <source>
        <dbReference type="ARBA" id="ARBA00022553"/>
    </source>
</evidence>
<sequence length="2187" mass="232721">MTRTPDPIADLADALDLDPDEIHDDTDLFELGLDSLTVIRLAGRWRRSGYQVGFADLVENPTPAGWRAALSGTATGTAPAHESATVDDETPFDLATLQHAYWVGRQDGQPFGGVAAHFYVELDGQDVEPDRLRDALRRITARHKMLRMRMTPQGQQWTAPASSAAHADITVHDLRRLDDDARTQALETAREQLTHRRMDVDAGQVLDLRLSLLPGGATRLHVDLDMIAADALSLRVLVADLAHAYQDPTWTAPEPESSYQQYLSALAQVGSVERERDRDWWSARAADLPGAPGLPLLPDAGTPALAARSVRLHHWADPQTTAQLGRAAATNGVTLAAALATAFAESIGAWCENPEFLLNLPLFARQPIVPQVDDLLGDFSSSVLLPVDLSHPATFAQRATRIRADLHAAVAHGSYGGVEVLRDLARLRGGTVLAPVVYTSAVGLGEIYGPAVRACFGSPVWTVSQGPQVWLDAQVTEHEGGLLLNWDVRLDALREAPVRAAFDAYRALVTALAEDPGAWQRPGTPPPPAPRPELDASARRHPPRLLQTPFLDRARTAPDHPALIFGESTLTYGELAGRAGRTARELTRAGAAPGDSVLITLPKGPDQVIAALGVLLAGCTYVPVGIDQPATRRARIQAAAGARLALTTGDLMDDVRSAGAHPLLVPEGSEEFGVPSDPADIAYVLFTSGSTGEPKGVEISHAAAANTIDALNQRFGIGPDDRVLTVSALEFDLSVYDMFGLLAAGGTLVLLPQEQRADPPAWYRSVLRHGVSVWNTVPAVFGLLLGAAEAAGQTDPAGAGLPLRTVLLGGDRVTGDLPGRLHALAPHARFAALGGMTEAAIHSTVFEVGPGESGDPADPGLPWGVPLDGVACRVVDAAGHDRPDDVIGELWMGGAGLARGYRGDPERTSGRFVHEAGRRWYRTGDLAVVRPGGLLEFAGRADHQVKVNGHRIEPGEIEAVLSAHPGVSAASVQAISTGAGTHLAALVVTGAPHSALHDWLAGHLPPHMRCAWFAGAEALPLSRNGKIDRAAVQRLLLASTPHSTTGRTGEAPSSELERSVARAWQDLLGTGPVTRDDDFFALGGDSLLATRLLVTLDQLGVQGASLGAVFSRPRLADLCTGLVLGAGQADPPADGLEEVAGGGPAHRHDPFPLTDVQRAYLIGRDPDLPLGGVGTWQYNEFDGEDVDLDRLQRAWDAVQARHDMLRAVIEDGAQRVPEKPEPVRIVVQDVTGDPEAALSGLRRRLSHRMVDLARGPLVEIGAVRYRRDGQVRTRLGIGYDYIVLDALSIMRVLTELDTRYTDPEADLGPVGPLFRDYVLAHEGHQPDPGHLAHWERRLAELPPGPELPLTRSPETVSGASFERRQHLLAPELWQGLQERARRYRVTVPSVLLAAYGEVLARWSGSDGVTVTLTRFDRRPVHPRIDLAVGDFTTLAPAGYRRPAGTGFAEAVRAVHRRTGEDLDHSDVPASWLLRRLASAGGEGRPVPVVFTSAVGVAGDVTMDRSPGFPQPVWGLSQSPQVCLDNQVLPAHGGLQVTWDAAAGLLRESVLDDMFEAYLTLLTALARPDGDDTLPDLLPPSQRSVRQQVSATGDGGEPVTLLAPVLERIAAAPERPALIDRDGTVTTYGALGEDVRRWTGLLAAHGVRPGDLVAITLPKGPVQVTAALGVLAAGAAYVPVGVTTPPARRSALYRLAGVRHVITDESISGSDGFAVLDPSALAGAVPADPVPASPGDLAYVIFTSGSTGAPKGVETTHDAAANTCRDIVTRYRIGPEDRVLALSSLEFDLSVFDVFGTLGAGGTVVLPGEGERRDPAGWLEQVDRQRVTVWNTVPALLDLLITEAGDSGRADSLRLALVSGDWVGLDLAARLRRITAGRSGSPARLVALGGATEAAIWSNAFEVGEVPEHWTSIPYGFALSGQRYRVVGPSGHDAPDGVPGELWIGGRGVARGYRGEPERTAERFVLHEGERWYRTGDLGRFWADGTLEFLGRTDHQVKINGHRLELGEVEAALEALPGVHRAVVAAPGARGRRVLHAVIEAPADVTDPRAALEAVLPAHAVPSRIIRLDALPLTPNGKVDRAAVLALTTEEPAGNPSHRRELSAAQAALAPLWEEATGSGVVDPDEGFFASGGDSLTALRLVATVRERFGVPLSARDLFAAPTLTALARHLEKADDTWRRDGVDEGTL</sequence>
<dbReference type="CDD" id="cd19535">
    <property type="entry name" value="Cyc_NRPS"/>
    <property type="match status" value="2"/>
</dbReference>
<dbReference type="InterPro" id="IPR009081">
    <property type="entry name" value="PP-bd_ACP"/>
</dbReference>
<dbReference type="InterPro" id="IPR045851">
    <property type="entry name" value="AMP-bd_C_sf"/>
</dbReference>
<keyword evidence="6" id="KW-0597">Phosphoprotein</keyword>
<feature type="domain" description="Carrier" evidence="10">
    <location>
        <begin position="1051"/>
        <end position="1126"/>
    </location>
</feature>
<dbReference type="Gene3D" id="3.30.300.30">
    <property type="match status" value="2"/>
</dbReference>
<dbReference type="SUPFAM" id="SSF56801">
    <property type="entry name" value="Acetyl-CoA synthetase-like"/>
    <property type="match status" value="2"/>
</dbReference>
<evidence type="ECO:0000256" key="4">
    <source>
        <dbReference type="ARBA" id="ARBA00016743"/>
    </source>
</evidence>
<keyword evidence="12" id="KW-1185">Reference proteome</keyword>
<dbReference type="Pfam" id="PF00668">
    <property type="entry name" value="Condensation"/>
    <property type="match status" value="2"/>
</dbReference>
<proteinExistence type="inferred from homology"/>
<dbReference type="SUPFAM" id="SSF52777">
    <property type="entry name" value="CoA-dependent acyltransferases"/>
    <property type="match status" value="4"/>
</dbReference>
<comment type="pathway">
    <text evidence="2">Siderophore biosynthesis; mycobactin biosynthesis.</text>
</comment>
<dbReference type="NCBIfam" id="TIGR01733">
    <property type="entry name" value="AA-adenyl-dom"/>
    <property type="match status" value="2"/>
</dbReference>
<dbReference type="InterPro" id="IPR036736">
    <property type="entry name" value="ACP-like_sf"/>
</dbReference>
<evidence type="ECO:0000256" key="9">
    <source>
        <dbReference type="SAM" id="MobiDB-lite"/>
    </source>
</evidence>
<dbReference type="Gene3D" id="1.10.1200.10">
    <property type="entry name" value="ACP-like"/>
    <property type="match status" value="3"/>
</dbReference>
<feature type="domain" description="Carrier" evidence="10">
    <location>
        <begin position="2099"/>
        <end position="2174"/>
    </location>
</feature>
<dbReference type="InterPro" id="IPR025110">
    <property type="entry name" value="AMP-bd_C"/>
</dbReference>